<gene>
    <name evidence="3" type="ORF">HW115_16565</name>
</gene>
<protein>
    <recommendedName>
        <fullName evidence="5">Lipoprotein</fullName>
    </recommendedName>
</protein>
<evidence type="ECO:0000256" key="2">
    <source>
        <dbReference type="SAM" id="SignalP"/>
    </source>
</evidence>
<feature type="region of interest" description="Disordered" evidence="1">
    <location>
        <begin position="24"/>
        <end position="71"/>
    </location>
</feature>
<organism evidence="3 4">
    <name type="scientific">Oceaniferula marina</name>
    <dbReference type="NCBI Taxonomy" id="2748318"/>
    <lineage>
        <taxon>Bacteria</taxon>
        <taxon>Pseudomonadati</taxon>
        <taxon>Verrucomicrobiota</taxon>
        <taxon>Verrucomicrobiia</taxon>
        <taxon>Verrucomicrobiales</taxon>
        <taxon>Verrucomicrobiaceae</taxon>
        <taxon>Oceaniferula</taxon>
    </lineage>
</organism>
<dbReference type="PROSITE" id="PS51257">
    <property type="entry name" value="PROKAR_LIPOPROTEIN"/>
    <property type="match status" value="1"/>
</dbReference>
<dbReference type="RefSeq" id="WP_178934055.1">
    <property type="nucleotide sequence ID" value="NZ_JACBAZ010000008.1"/>
</dbReference>
<name>A0A851GQG3_9BACT</name>
<dbReference type="Proteomes" id="UP000557872">
    <property type="component" value="Unassembled WGS sequence"/>
</dbReference>
<feature type="compositionally biased region" description="Basic and acidic residues" evidence="1">
    <location>
        <begin position="30"/>
        <end position="71"/>
    </location>
</feature>
<dbReference type="AlphaFoldDB" id="A0A851GQG3"/>
<keyword evidence="2" id="KW-0732">Signal</keyword>
<keyword evidence="4" id="KW-1185">Reference proteome</keyword>
<accession>A0A851GQG3</accession>
<proteinExistence type="predicted"/>
<dbReference type="EMBL" id="JACBAZ010000008">
    <property type="protein sequence ID" value="NWK57237.1"/>
    <property type="molecule type" value="Genomic_DNA"/>
</dbReference>
<reference evidence="3 4" key="1">
    <citation type="submission" date="2020-07" db="EMBL/GenBank/DDBJ databases">
        <title>Roseicoccus Jingziensis gen. nov., sp. nov., isolated from coastal seawater.</title>
        <authorList>
            <person name="Feng X."/>
        </authorList>
    </citation>
    <scope>NUCLEOTIDE SEQUENCE [LARGE SCALE GENOMIC DNA]</scope>
    <source>
        <strain evidence="3 4">N1E253</strain>
    </source>
</reference>
<feature type="chain" id="PRO_5032554137" description="Lipoprotein" evidence="2">
    <location>
        <begin position="24"/>
        <end position="71"/>
    </location>
</feature>
<evidence type="ECO:0000256" key="1">
    <source>
        <dbReference type="SAM" id="MobiDB-lite"/>
    </source>
</evidence>
<evidence type="ECO:0000313" key="4">
    <source>
        <dbReference type="Proteomes" id="UP000557872"/>
    </source>
</evidence>
<comment type="caution">
    <text evidence="3">The sequence shown here is derived from an EMBL/GenBank/DDBJ whole genome shotgun (WGS) entry which is preliminary data.</text>
</comment>
<feature type="signal peptide" evidence="2">
    <location>
        <begin position="1"/>
        <end position="23"/>
    </location>
</feature>
<evidence type="ECO:0008006" key="5">
    <source>
        <dbReference type="Google" id="ProtNLM"/>
    </source>
</evidence>
<evidence type="ECO:0000313" key="3">
    <source>
        <dbReference type="EMBL" id="NWK57237.1"/>
    </source>
</evidence>
<sequence>MMKTTTKNIVVSLLVLSSCSLYGDTIGQQNRDHRQDKRQEHRGDRQDNRGERQDDRQDHRDNRQDSRRDRW</sequence>